<dbReference type="PROSITE" id="PS50928">
    <property type="entry name" value="ABC_TM1"/>
    <property type="match status" value="1"/>
</dbReference>
<name>A0AAE3JFE6_9FIRM</name>
<keyword evidence="4 7" id="KW-0812">Transmembrane</keyword>
<feature type="transmembrane region" description="Helical" evidence="7">
    <location>
        <begin position="134"/>
        <end position="154"/>
    </location>
</feature>
<comment type="similarity">
    <text evidence="7">Belongs to the binding-protein-dependent transport system permease family.</text>
</comment>
<feature type="transmembrane region" description="Helical" evidence="7">
    <location>
        <begin position="9"/>
        <end position="27"/>
    </location>
</feature>
<evidence type="ECO:0000256" key="4">
    <source>
        <dbReference type="ARBA" id="ARBA00022692"/>
    </source>
</evidence>
<comment type="subcellular location">
    <subcellularLocation>
        <location evidence="1 7">Cell membrane</location>
        <topology evidence="1 7">Multi-pass membrane protein</topology>
    </subcellularLocation>
</comment>
<dbReference type="InterPro" id="IPR000515">
    <property type="entry name" value="MetI-like"/>
</dbReference>
<dbReference type="Pfam" id="PF19300">
    <property type="entry name" value="BPD_transp_1_N"/>
    <property type="match status" value="1"/>
</dbReference>
<dbReference type="SUPFAM" id="SSF161098">
    <property type="entry name" value="MetI-like"/>
    <property type="match status" value="1"/>
</dbReference>
<accession>A0AAE3JFE6</accession>
<feature type="transmembrane region" description="Helical" evidence="7">
    <location>
        <begin position="273"/>
        <end position="299"/>
    </location>
</feature>
<evidence type="ECO:0000256" key="5">
    <source>
        <dbReference type="ARBA" id="ARBA00022989"/>
    </source>
</evidence>
<evidence type="ECO:0000256" key="1">
    <source>
        <dbReference type="ARBA" id="ARBA00004651"/>
    </source>
</evidence>
<evidence type="ECO:0000313" key="10">
    <source>
        <dbReference type="Proteomes" id="UP001198182"/>
    </source>
</evidence>
<evidence type="ECO:0000256" key="7">
    <source>
        <dbReference type="RuleBase" id="RU363032"/>
    </source>
</evidence>
<keyword evidence="2 7" id="KW-0813">Transport</keyword>
<dbReference type="Proteomes" id="UP001198182">
    <property type="component" value="Unassembled WGS sequence"/>
</dbReference>
<keyword evidence="5 7" id="KW-1133">Transmembrane helix</keyword>
<sequence>MGKYVLKRLLALIPTILIIVFVVYFIMELTPSDPGTLILGQNASAEAIAAKNAELGYNDPFFVRYFKYILNLCKGDLGVSWTNNKPVFDLVMARFPVTIILAAGATLIGVVFGVLLGVLAAVKQYSGWDIAGTSLAMILASFPAFWIGMMLIILFSLKLGWLPSYGTDSFKSYILPWFTTACGFVASQLRMTRTSMLECIRMDYIRTARAKGQKERIVIYRHALRNALLPVITIMGMNFGAMLGGTVTVETVFTLNGVGTLLLASIRSKDIPVVVGAIVIIAVCYTLVMLVVDIAYAFIDPQIKARYLKK</sequence>
<evidence type="ECO:0000256" key="2">
    <source>
        <dbReference type="ARBA" id="ARBA00022448"/>
    </source>
</evidence>
<dbReference type="Pfam" id="PF00528">
    <property type="entry name" value="BPD_transp_1"/>
    <property type="match status" value="1"/>
</dbReference>
<evidence type="ECO:0000256" key="3">
    <source>
        <dbReference type="ARBA" id="ARBA00022475"/>
    </source>
</evidence>
<dbReference type="CDD" id="cd06261">
    <property type="entry name" value="TM_PBP2"/>
    <property type="match status" value="1"/>
</dbReference>
<dbReference type="PANTHER" id="PTHR43163:SF6">
    <property type="entry name" value="DIPEPTIDE TRANSPORT SYSTEM PERMEASE PROTEIN DPPB-RELATED"/>
    <property type="match status" value="1"/>
</dbReference>
<dbReference type="Gene3D" id="1.10.3720.10">
    <property type="entry name" value="MetI-like"/>
    <property type="match status" value="1"/>
</dbReference>
<feature type="transmembrane region" description="Helical" evidence="7">
    <location>
        <begin position="174"/>
        <end position="192"/>
    </location>
</feature>
<proteinExistence type="inferred from homology"/>
<comment type="caution">
    <text evidence="9">The sequence shown here is derived from an EMBL/GenBank/DDBJ whole genome shotgun (WGS) entry which is preliminary data.</text>
</comment>
<dbReference type="RefSeq" id="WP_308454575.1">
    <property type="nucleotide sequence ID" value="NZ_JAJEQR010000050.1"/>
</dbReference>
<gene>
    <name evidence="9" type="ORF">LKD81_13965</name>
</gene>
<dbReference type="InterPro" id="IPR035906">
    <property type="entry name" value="MetI-like_sf"/>
</dbReference>
<dbReference type="InterPro" id="IPR045621">
    <property type="entry name" value="BPD_transp_1_N"/>
</dbReference>
<dbReference type="GO" id="GO:0005886">
    <property type="term" value="C:plasma membrane"/>
    <property type="evidence" value="ECO:0007669"/>
    <property type="project" value="UniProtKB-SubCell"/>
</dbReference>
<dbReference type="PANTHER" id="PTHR43163">
    <property type="entry name" value="DIPEPTIDE TRANSPORT SYSTEM PERMEASE PROTEIN DPPB-RELATED"/>
    <property type="match status" value="1"/>
</dbReference>
<protein>
    <submittedName>
        <fullName evidence="9">ABC transporter permease</fullName>
    </submittedName>
</protein>
<keyword evidence="10" id="KW-1185">Reference proteome</keyword>
<dbReference type="AlphaFoldDB" id="A0AAE3JFE6"/>
<feature type="domain" description="ABC transmembrane type-1" evidence="8">
    <location>
        <begin position="95"/>
        <end position="296"/>
    </location>
</feature>
<organism evidence="9 10">
    <name type="scientific">Hominifimenecus microfluidus</name>
    <dbReference type="NCBI Taxonomy" id="2885348"/>
    <lineage>
        <taxon>Bacteria</taxon>
        <taxon>Bacillati</taxon>
        <taxon>Bacillota</taxon>
        <taxon>Clostridia</taxon>
        <taxon>Lachnospirales</taxon>
        <taxon>Lachnospiraceae</taxon>
        <taxon>Hominifimenecus</taxon>
    </lineage>
</organism>
<keyword evidence="6 7" id="KW-0472">Membrane</keyword>
<evidence type="ECO:0000259" key="8">
    <source>
        <dbReference type="PROSITE" id="PS50928"/>
    </source>
</evidence>
<evidence type="ECO:0000256" key="6">
    <source>
        <dbReference type="ARBA" id="ARBA00023136"/>
    </source>
</evidence>
<feature type="transmembrane region" description="Helical" evidence="7">
    <location>
        <begin position="95"/>
        <end position="122"/>
    </location>
</feature>
<reference evidence="9" key="1">
    <citation type="submission" date="2021-10" db="EMBL/GenBank/DDBJ databases">
        <title>Anaerobic single-cell dispensing facilitates the cultivation of human gut bacteria.</title>
        <authorList>
            <person name="Afrizal A."/>
        </authorList>
    </citation>
    <scope>NUCLEOTIDE SEQUENCE</scope>
    <source>
        <strain evidence="9">CLA-AA-H215</strain>
    </source>
</reference>
<evidence type="ECO:0000313" key="9">
    <source>
        <dbReference type="EMBL" id="MCC2232089.1"/>
    </source>
</evidence>
<dbReference type="GO" id="GO:0055085">
    <property type="term" value="P:transmembrane transport"/>
    <property type="evidence" value="ECO:0007669"/>
    <property type="project" value="InterPro"/>
</dbReference>
<keyword evidence="3" id="KW-1003">Cell membrane</keyword>
<feature type="transmembrane region" description="Helical" evidence="7">
    <location>
        <begin position="227"/>
        <end position="253"/>
    </location>
</feature>
<dbReference type="EMBL" id="JAJEQR010000050">
    <property type="protein sequence ID" value="MCC2232089.1"/>
    <property type="molecule type" value="Genomic_DNA"/>
</dbReference>